<dbReference type="AlphaFoldDB" id="A0A511XIF3"/>
<protein>
    <recommendedName>
        <fullName evidence="3">Glycosyltransferase subfamily 4-like N-terminal domain-containing protein</fullName>
    </recommendedName>
</protein>
<reference evidence="1 2" key="1">
    <citation type="submission" date="2019-07" db="EMBL/GenBank/DDBJ databases">
        <title>Whole genome shotgun sequence of Acetobacter oeni NBRC 105207.</title>
        <authorList>
            <person name="Hosoyama A."/>
            <person name="Uohara A."/>
            <person name="Ohji S."/>
            <person name="Ichikawa N."/>
        </authorList>
    </citation>
    <scope>NUCLEOTIDE SEQUENCE [LARGE SCALE GENOMIC DNA]</scope>
    <source>
        <strain evidence="1 2">NBRC 105207</strain>
    </source>
</reference>
<organism evidence="1 2">
    <name type="scientific">Acetobacter oeni</name>
    <dbReference type="NCBI Taxonomy" id="304077"/>
    <lineage>
        <taxon>Bacteria</taxon>
        <taxon>Pseudomonadati</taxon>
        <taxon>Pseudomonadota</taxon>
        <taxon>Alphaproteobacteria</taxon>
        <taxon>Acetobacterales</taxon>
        <taxon>Acetobacteraceae</taxon>
        <taxon>Acetobacter</taxon>
    </lineage>
</organism>
<dbReference type="Gene3D" id="3.40.50.2000">
    <property type="entry name" value="Glycogen Phosphorylase B"/>
    <property type="match status" value="1"/>
</dbReference>
<proteinExistence type="predicted"/>
<dbReference type="EMBL" id="BJYG01000008">
    <property type="protein sequence ID" value="GEN62719.1"/>
    <property type="molecule type" value="Genomic_DNA"/>
</dbReference>
<gene>
    <name evidence="1" type="ORF">AOE01nite_09430</name>
</gene>
<dbReference type="SUPFAM" id="SSF53756">
    <property type="entry name" value="UDP-Glycosyltransferase/glycogen phosphorylase"/>
    <property type="match status" value="1"/>
</dbReference>
<sequence>MGKRSVFSATLRAMSAESFPPATFPVSDKSGQSAVTGFIDTITHIPGQGWHLAGWARDTSGRNAVVTVAVLWHGEPVAEGPAIAFREDLVVPGQADGCHAFEFLIPEATAPATSPAAFDVVTLPDRTPLARSADQPRIKPVSLRSSVDVIGRDRVAGWVRDDGAPESRLGIVVTVDGALVRRVLANKLRADLRDNGFGDGRYGFDLPLAPPLSADTDHTVAVICAETGEDLPGSPFHFAATRRFNETFRQHVRQTLSGLTSGAHREQALQFLSAELTGLRRQQGRDDARLLATELHREARRSGGKEVGPTSDRILFIDDRAPDPTRDAGSCALLSHMQAARALGYDVCFIASVIDATRASARELEKLGITCFHPPTWPDVEMLLRAQAGSFDAIYFHRLSNASRYLSLARHYIPGARLISGVADLAYLRIERQAMIEGRPELRILAGQERVREHMATWASHAVITHSSVEATLLGRAVPTAHIHVVPWHIPEKPAPLPFPDRHGIAFVAHYGHAPNLDAAKWLSEDIFPLIREEFPEAELLLIGSAMPDVIVRMGDLPGIRVLGHVSDLTGLLRTVRVTIAPLRFGAGIKSKVLESWAAGLPCVATPMAVEGLELPPALSGCVASSAEALAALTVMLCRDRAKAEAVSEAGFDYVRSHLNADVVRTSLGRALGTLSHDRAADR</sequence>
<dbReference type="Pfam" id="PF13692">
    <property type="entry name" value="Glyco_trans_1_4"/>
    <property type="match status" value="1"/>
</dbReference>
<accession>A0A511XIF3</accession>
<comment type="caution">
    <text evidence="1">The sequence shown here is derived from an EMBL/GenBank/DDBJ whole genome shotgun (WGS) entry which is preliminary data.</text>
</comment>
<evidence type="ECO:0008006" key="3">
    <source>
        <dbReference type="Google" id="ProtNLM"/>
    </source>
</evidence>
<evidence type="ECO:0000313" key="2">
    <source>
        <dbReference type="Proteomes" id="UP000321746"/>
    </source>
</evidence>
<name>A0A511XIF3_9PROT</name>
<evidence type="ECO:0000313" key="1">
    <source>
        <dbReference type="EMBL" id="GEN62719.1"/>
    </source>
</evidence>
<keyword evidence="2" id="KW-1185">Reference proteome</keyword>
<dbReference type="Proteomes" id="UP000321746">
    <property type="component" value="Unassembled WGS sequence"/>
</dbReference>